<evidence type="ECO:0000256" key="13">
    <source>
        <dbReference type="ARBA" id="ARBA00036671"/>
    </source>
</evidence>
<dbReference type="EMBL" id="KV454429">
    <property type="protein sequence ID" value="ODQ80512.1"/>
    <property type="molecule type" value="Genomic_DNA"/>
</dbReference>
<evidence type="ECO:0000256" key="8">
    <source>
        <dbReference type="ARBA" id="ARBA00022989"/>
    </source>
</evidence>
<comment type="catalytic activity">
    <reaction evidence="13 14">
        <text>a very-long-chain (3R)-3-hydroxyacyl-CoA = a very-long-chain (2E)-enoyl-CoA + H2O</text>
        <dbReference type="Rhea" id="RHEA:45812"/>
        <dbReference type="ChEBI" id="CHEBI:15377"/>
        <dbReference type="ChEBI" id="CHEBI:83728"/>
        <dbReference type="ChEBI" id="CHEBI:85440"/>
        <dbReference type="EC" id="4.2.1.134"/>
    </reaction>
</comment>
<keyword evidence="6 14" id="KW-0812">Transmembrane</keyword>
<dbReference type="GeneID" id="30146302"/>
<evidence type="ECO:0000313" key="16">
    <source>
        <dbReference type="Proteomes" id="UP000094336"/>
    </source>
</evidence>
<evidence type="ECO:0000256" key="6">
    <source>
        <dbReference type="ARBA" id="ARBA00022692"/>
    </source>
</evidence>
<feature type="transmembrane region" description="Helical" evidence="14">
    <location>
        <begin position="111"/>
        <end position="132"/>
    </location>
</feature>
<dbReference type="RefSeq" id="XP_018985840.1">
    <property type="nucleotide sequence ID" value="XM_019128449.1"/>
</dbReference>
<dbReference type="PANTHER" id="PTHR11035:SF3">
    <property type="entry name" value="VERY-LONG-CHAIN (3R)-3-HYDROXYACYL-COA DEHYDRATASE"/>
    <property type="match status" value="1"/>
</dbReference>
<evidence type="ECO:0000256" key="5">
    <source>
        <dbReference type="ARBA" id="ARBA00022516"/>
    </source>
</evidence>
<sequence>MTDPKKPASVQIRRTKARAHLQIFNIVEILLWVSVLFRTLLLLPLVGRKFLPGGIADFFIYVTTFTAAIQTINTILGLSNSRNRLLCIFVQAHKCWFVWDVLHVKIVKHGLFSLLIVLWSVSNICRFAFYTYKLSRGSVHNSWLKTLYANEFLLTLPLGMVAEWGLIFMKLRYVDGTLRLFMQLVLVLYVPSFYILFDHYLKKKTLLGEKQHHA</sequence>
<evidence type="ECO:0000256" key="10">
    <source>
        <dbReference type="ARBA" id="ARBA00023136"/>
    </source>
</evidence>
<feature type="transmembrane region" description="Helical" evidence="14">
    <location>
        <begin position="58"/>
        <end position="78"/>
    </location>
</feature>
<name>A0A1E3QU35_9ASCO</name>
<evidence type="ECO:0000256" key="14">
    <source>
        <dbReference type="RuleBase" id="RU363109"/>
    </source>
</evidence>
<keyword evidence="11 14" id="KW-0275">Fatty acid biosynthesis</keyword>
<dbReference type="STRING" id="984486.A0A1E3QU35"/>
<keyword evidence="9 14" id="KW-0443">Lipid metabolism</keyword>
<evidence type="ECO:0000256" key="2">
    <source>
        <dbReference type="ARBA" id="ARBA00005194"/>
    </source>
</evidence>
<reference evidence="16" key="1">
    <citation type="submission" date="2016-05" db="EMBL/GenBank/DDBJ databases">
        <title>Comparative genomics of biotechnologically important yeasts.</title>
        <authorList>
            <consortium name="DOE Joint Genome Institute"/>
            <person name="Riley R."/>
            <person name="Haridas S."/>
            <person name="Wolfe K.H."/>
            <person name="Lopes M.R."/>
            <person name="Hittinger C.T."/>
            <person name="Goker M."/>
            <person name="Salamov A."/>
            <person name="Wisecaver J."/>
            <person name="Long T.M."/>
            <person name="Aerts A.L."/>
            <person name="Barry K."/>
            <person name="Choi C."/>
            <person name="Clum A."/>
            <person name="Coughlan A.Y."/>
            <person name="Deshpande S."/>
            <person name="Douglass A.P."/>
            <person name="Hanson S.J."/>
            <person name="Klenk H.-P."/>
            <person name="Labutti K."/>
            <person name="Lapidus A."/>
            <person name="Lindquist E."/>
            <person name="Lipzen A."/>
            <person name="Meier-Kolthoff J.P."/>
            <person name="Ohm R.A."/>
            <person name="Otillar R.P."/>
            <person name="Pangilinan J."/>
            <person name="Peng Y."/>
            <person name="Rokas A."/>
            <person name="Rosa C.A."/>
            <person name="Scheuner C."/>
            <person name="Sibirny A.A."/>
            <person name="Slot J.C."/>
            <person name="Stielow J.B."/>
            <person name="Sun H."/>
            <person name="Kurtzman C.P."/>
            <person name="Blackwell M."/>
            <person name="Grigoriev I.V."/>
            <person name="Jeffries T.W."/>
        </authorList>
    </citation>
    <scope>NUCLEOTIDE SEQUENCE [LARGE SCALE GENOMIC DNA]</scope>
    <source>
        <strain evidence="16">NRRL Y-12698</strain>
    </source>
</reference>
<evidence type="ECO:0000256" key="4">
    <source>
        <dbReference type="ARBA" id="ARBA00013122"/>
    </source>
</evidence>
<gene>
    <name evidence="15" type="ORF">BABINDRAFT_160785</name>
</gene>
<dbReference type="PANTHER" id="PTHR11035">
    <property type="entry name" value="VERY-LONG-CHAIN (3R)-3-HYDROXYACYL-COA DEHYDRATASE"/>
    <property type="match status" value="1"/>
</dbReference>
<feature type="transmembrane region" description="Helical" evidence="14">
    <location>
        <begin position="21"/>
        <end position="46"/>
    </location>
</feature>
<comment type="subcellular location">
    <subcellularLocation>
        <location evidence="14">Endoplasmic reticulum membrane</location>
        <topology evidence="14">Multi-pass membrane protein</topology>
    </subcellularLocation>
    <subcellularLocation>
        <location evidence="1">Membrane</location>
        <topology evidence="1">Multi-pass membrane protein</topology>
    </subcellularLocation>
</comment>
<proteinExistence type="inferred from homology"/>
<dbReference type="Pfam" id="PF04387">
    <property type="entry name" value="PTPLA"/>
    <property type="match status" value="1"/>
</dbReference>
<dbReference type="GO" id="GO:0042761">
    <property type="term" value="P:very long-chain fatty acid biosynthetic process"/>
    <property type="evidence" value="ECO:0007669"/>
    <property type="project" value="TreeGrafter"/>
</dbReference>
<comment type="similarity">
    <text evidence="3 14">Belongs to the very long-chain fatty acids dehydratase HACD family.</text>
</comment>
<dbReference type="GO" id="GO:0030497">
    <property type="term" value="P:fatty acid elongation"/>
    <property type="evidence" value="ECO:0007669"/>
    <property type="project" value="TreeGrafter"/>
</dbReference>
<comment type="pathway">
    <text evidence="2 14">Lipid metabolism; fatty acid biosynthesis.</text>
</comment>
<evidence type="ECO:0000256" key="1">
    <source>
        <dbReference type="ARBA" id="ARBA00004141"/>
    </source>
</evidence>
<feature type="transmembrane region" description="Helical" evidence="14">
    <location>
        <begin position="152"/>
        <end position="171"/>
    </location>
</feature>
<evidence type="ECO:0000256" key="12">
    <source>
        <dbReference type="ARBA" id="ARBA00023239"/>
    </source>
</evidence>
<keyword evidence="14" id="KW-0256">Endoplasmic reticulum</keyword>
<evidence type="ECO:0000256" key="7">
    <source>
        <dbReference type="ARBA" id="ARBA00022832"/>
    </source>
</evidence>
<dbReference type="GO" id="GO:0030148">
    <property type="term" value="P:sphingolipid biosynthetic process"/>
    <property type="evidence" value="ECO:0007669"/>
    <property type="project" value="TreeGrafter"/>
</dbReference>
<keyword evidence="8 14" id="KW-1133">Transmembrane helix</keyword>
<dbReference type="AlphaFoldDB" id="A0A1E3QU35"/>
<evidence type="ECO:0000313" key="15">
    <source>
        <dbReference type="EMBL" id="ODQ80512.1"/>
    </source>
</evidence>
<dbReference type="UniPathway" id="UPA00094"/>
<dbReference type="OrthoDB" id="46988at2759"/>
<keyword evidence="12 14" id="KW-0456">Lyase</keyword>
<dbReference type="Proteomes" id="UP000094336">
    <property type="component" value="Unassembled WGS sequence"/>
</dbReference>
<dbReference type="GO" id="GO:0102158">
    <property type="term" value="F:very-long-chain (3R)-3-hydroxyacyl-CoA dehydratase activity"/>
    <property type="evidence" value="ECO:0007669"/>
    <property type="project" value="UniProtKB-EC"/>
</dbReference>
<feature type="transmembrane region" description="Helical" evidence="14">
    <location>
        <begin position="178"/>
        <end position="197"/>
    </location>
</feature>
<evidence type="ECO:0000256" key="11">
    <source>
        <dbReference type="ARBA" id="ARBA00023160"/>
    </source>
</evidence>
<comment type="function">
    <text evidence="14">Catalyzes the third of the four reactions of the long-chain fatty acids elongation cycle. This endoplasmic reticulum-bound enzymatic process, allows the addition of two carbons to the chain of long- and very long-chain fatty acids/VLCFAs per cycle. This enzyme catalyzes the dehydration of the 3-hydroxyacyl-CoA intermediate into trans-2,3-enoyl-CoA, within each cycle of fatty acid elongation. Thereby, it participates to the production of VLCFAs of different chain lengths that are involved in multiple biological processes as precursors of membrane lipids and lipid mediators.</text>
</comment>
<keyword evidence="7 14" id="KW-0276">Fatty acid metabolism</keyword>
<dbReference type="GO" id="GO:0005789">
    <property type="term" value="C:endoplasmic reticulum membrane"/>
    <property type="evidence" value="ECO:0007669"/>
    <property type="project" value="UniProtKB-SubCell"/>
</dbReference>
<evidence type="ECO:0000256" key="9">
    <source>
        <dbReference type="ARBA" id="ARBA00023098"/>
    </source>
</evidence>
<keyword evidence="5 14" id="KW-0444">Lipid biosynthesis</keyword>
<dbReference type="EC" id="4.2.1.134" evidence="4 14"/>
<protein>
    <recommendedName>
        <fullName evidence="4 14">Very-long-chain (3R)-3-hydroxyacyl-CoA dehydratase</fullName>
        <ecNumber evidence="4 14">4.2.1.134</ecNumber>
    </recommendedName>
</protein>
<accession>A0A1E3QU35</accession>
<evidence type="ECO:0000256" key="3">
    <source>
        <dbReference type="ARBA" id="ARBA00007811"/>
    </source>
</evidence>
<keyword evidence="16" id="KW-1185">Reference proteome</keyword>
<organism evidence="15 16">
    <name type="scientific">Babjeviella inositovora NRRL Y-12698</name>
    <dbReference type="NCBI Taxonomy" id="984486"/>
    <lineage>
        <taxon>Eukaryota</taxon>
        <taxon>Fungi</taxon>
        <taxon>Dikarya</taxon>
        <taxon>Ascomycota</taxon>
        <taxon>Saccharomycotina</taxon>
        <taxon>Pichiomycetes</taxon>
        <taxon>Serinales incertae sedis</taxon>
        <taxon>Babjeviella</taxon>
    </lineage>
</organism>
<keyword evidence="10 14" id="KW-0472">Membrane</keyword>
<dbReference type="InterPro" id="IPR007482">
    <property type="entry name" value="Tyr_Pase-like_PTPLA"/>
</dbReference>